<dbReference type="RefSeq" id="WP_178930893.1">
    <property type="nucleotide sequence ID" value="NZ_JACBAZ010000001.1"/>
</dbReference>
<dbReference type="Pfam" id="PF04134">
    <property type="entry name" value="DCC1-like"/>
    <property type="match status" value="1"/>
</dbReference>
<keyword evidence="2" id="KW-1185">Reference proteome</keyword>
<dbReference type="AlphaFoldDB" id="A0A851G9G4"/>
<evidence type="ECO:0000313" key="1">
    <source>
        <dbReference type="EMBL" id="NWK54358.1"/>
    </source>
</evidence>
<reference evidence="1 2" key="1">
    <citation type="submission" date="2020-07" db="EMBL/GenBank/DDBJ databases">
        <title>Roseicoccus Jingziensis gen. nov., sp. nov., isolated from coastal seawater.</title>
        <authorList>
            <person name="Feng X."/>
        </authorList>
    </citation>
    <scope>NUCLEOTIDE SEQUENCE [LARGE SCALE GENOMIC DNA]</scope>
    <source>
        <strain evidence="1 2">N1E253</strain>
    </source>
</reference>
<proteinExistence type="predicted"/>
<dbReference type="EMBL" id="JACBAZ010000001">
    <property type="protein sequence ID" value="NWK54358.1"/>
    <property type="molecule type" value="Genomic_DNA"/>
</dbReference>
<protein>
    <submittedName>
        <fullName evidence="1">DUF393 domain-containing protein</fullName>
    </submittedName>
</protein>
<sequence length="169" mass="19423">MKKTTIPDPLSPLEVYYDARCGFCRRFRDWLLAQDRFVEFEFIDYRSERAMLIFPELACWRPELELVVRTARGEVIQGAGAWAVCLYACRDYRYWGKRLASPWLLPMAKCVAGLLASKRLALSDFFFGREAGEPEVSHRIGEQGEVPGFVGNENSRVKIKRPDIPDGLI</sequence>
<name>A0A851G9G4_9BACT</name>
<dbReference type="Proteomes" id="UP000557872">
    <property type="component" value="Unassembled WGS sequence"/>
</dbReference>
<evidence type="ECO:0000313" key="2">
    <source>
        <dbReference type="Proteomes" id="UP000557872"/>
    </source>
</evidence>
<gene>
    <name evidence="1" type="ORF">HW115_01955</name>
</gene>
<accession>A0A851G9G4</accession>
<comment type="caution">
    <text evidence="1">The sequence shown here is derived from an EMBL/GenBank/DDBJ whole genome shotgun (WGS) entry which is preliminary data.</text>
</comment>
<organism evidence="1 2">
    <name type="scientific">Oceaniferula marina</name>
    <dbReference type="NCBI Taxonomy" id="2748318"/>
    <lineage>
        <taxon>Bacteria</taxon>
        <taxon>Pseudomonadati</taxon>
        <taxon>Verrucomicrobiota</taxon>
        <taxon>Verrucomicrobiia</taxon>
        <taxon>Verrucomicrobiales</taxon>
        <taxon>Verrucomicrobiaceae</taxon>
        <taxon>Oceaniferula</taxon>
    </lineage>
</organism>
<dbReference type="InterPro" id="IPR007263">
    <property type="entry name" value="DCC1-like"/>
</dbReference>
<dbReference type="GO" id="GO:0015035">
    <property type="term" value="F:protein-disulfide reductase activity"/>
    <property type="evidence" value="ECO:0007669"/>
    <property type="project" value="InterPro"/>
</dbReference>